<keyword evidence="3" id="KW-0378">Hydrolase</keyword>
<dbReference type="Gene3D" id="3.60.10.10">
    <property type="entry name" value="Endonuclease/exonuclease/phosphatase"/>
    <property type="match status" value="1"/>
</dbReference>
<dbReference type="GO" id="GO:0004519">
    <property type="term" value="F:endonuclease activity"/>
    <property type="evidence" value="ECO:0007669"/>
    <property type="project" value="UniProtKB-KW"/>
</dbReference>
<sequence>MFWKKKRSRSTKSRLPWTRFIGPGVTIVGLLSLLGFGVGKGVDFSKLDTDLVSASTELDGSTVTTPIVGSGKRADRIRIASFNIQVFGEKKSSDPNVMGVLASIMTHFDLVAIQEVRSPKSQPVQRLVDQINASGGQYASIVSPSLGRTSQTEQYAFVWDVTRIRMIPDSSYVVSDPEDRMHREPMAATFQSIVAASSGRSGFKFTLINAHTDPDEVLHDGPDNELNVLDDVYLSIREYEYARQGEEDFVLLGDLNVDREHLYELGAIHGIESVVGDVPTNTAGTKVYDHILVDRATTSEFTGTAGVIDFVKDLNLTKEQALLVSDHLPIWAEFSIYEQPAFAAVATRPSSSAPQR</sequence>
<accession>A0A5B9QPM4</accession>
<dbReference type="AlphaFoldDB" id="A0A5B9QPM4"/>
<dbReference type="PANTHER" id="PTHR11371">
    <property type="entry name" value="DEOXYRIBONUCLEASE"/>
    <property type="match status" value="1"/>
</dbReference>
<dbReference type="SUPFAM" id="SSF56219">
    <property type="entry name" value="DNase I-like"/>
    <property type="match status" value="1"/>
</dbReference>
<comment type="similarity">
    <text evidence="1">Belongs to the DNase I family.</text>
</comment>
<proteinExistence type="inferred from homology"/>
<dbReference type="Proteomes" id="UP000325286">
    <property type="component" value="Chromosome"/>
</dbReference>
<dbReference type="Pfam" id="PF03372">
    <property type="entry name" value="Exo_endo_phos"/>
    <property type="match status" value="1"/>
</dbReference>
<dbReference type="EMBL" id="CP042914">
    <property type="protein sequence ID" value="QEG39465.1"/>
    <property type="molecule type" value="Genomic_DNA"/>
</dbReference>
<dbReference type="SMART" id="SM00476">
    <property type="entry name" value="DNaseIc"/>
    <property type="match status" value="1"/>
</dbReference>
<dbReference type="InterPro" id="IPR036691">
    <property type="entry name" value="Endo/exonu/phosph_ase_sf"/>
</dbReference>
<dbReference type="PANTHER" id="PTHR11371:SF31">
    <property type="entry name" value="EXTRACELLULAR NUCLEASE"/>
    <property type="match status" value="1"/>
</dbReference>
<dbReference type="GO" id="GO:0006308">
    <property type="term" value="P:DNA catabolic process"/>
    <property type="evidence" value="ECO:0007669"/>
    <property type="project" value="InterPro"/>
</dbReference>
<reference evidence="5 6" key="1">
    <citation type="submission" date="2019-08" db="EMBL/GenBank/DDBJ databases">
        <title>Deep-cultivation of Planctomycetes and their phenomic and genomic characterization uncovers novel biology.</title>
        <authorList>
            <person name="Wiegand S."/>
            <person name="Jogler M."/>
            <person name="Boedeker C."/>
            <person name="Pinto D."/>
            <person name="Vollmers J."/>
            <person name="Rivas-Marin E."/>
            <person name="Kohn T."/>
            <person name="Peeters S.H."/>
            <person name="Heuer A."/>
            <person name="Rast P."/>
            <person name="Oberbeckmann S."/>
            <person name="Bunk B."/>
            <person name="Jeske O."/>
            <person name="Meyerdierks A."/>
            <person name="Storesund J.E."/>
            <person name="Kallscheuer N."/>
            <person name="Luecker S."/>
            <person name="Lage O.M."/>
            <person name="Pohl T."/>
            <person name="Merkel B.J."/>
            <person name="Hornburger P."/>
            <person name="Mueller R.-W."/>
            <person name="Bruemmer F."/>
            <person name="Labrenz M."/>
            <person name="Spormann A.M."/>
            <person name="Op den Camp H."/>
            <person name="Overmann J."/>
            <person name="Amann R."/>
            <person name="Jetten M.S.M."/>
            <person name="Mascher T."/>
            <person name="Medema M.H."/>
            <person name="Devos D.P."/>
            <person name="Kaster A.-K."/>
            <person name="Ovreas L."/>
            <person name="Rohde M."/>
            <person name="Galperin M.Y."/>
            <person name="Jogler C."/>
        </authorList>
    </citation>
    <scope>NUCLEOTIDE SEQUENCE [LARGE SCALE GENOMIC DNA]</scope>
    <source>
        <strain evidence="5 6">UC8</strain>
    </source>
</reference>
<dbReference type="KEGG" id="rul:UC8_14600"/>
<evidence type="ECO:0000256" key="2">
    <source>
        <dbReference type="ARBA" id="ARBA00022722"/>
    </source>
</evidence>
<dbReference type="OrthoDB" id="5500612at2"/>
<dbReference type="RefSeq" id="WP_068131426.1">
    <property type="nucleotide sequence ID" value="NZ_CP042914.1"/>
</dbReference>
<protein>
    <submittedName>
        <fullName evidence="5">Endonuclease/Exonuclease/phosphatase family protein</fullName>
    </submittedName>
</protein>
<keyword evidence="5" id="KW-0269">Exonuclease</keyword>
<evidence type="ECO:0000313" key="5">
    <source>
        <dbReference type="EMBL" id="QEG39465.1"/>
    </source>
</evidence>
<organism evidence="5 6">
    <name type="scientific">Roseimaritima ulvae</name>
    <dbReference type="NCBI Taxonomy" id="980254"/>
    <lineage>
        <taxon>Bacteria</taxon>
        <taxon>Pseudomonadati</taxon>
        <taxon>Planctomycetota</taxon>
        <taxon>Planctomycetia</taxon>
        <taxon>Pirellulales</taxon>
        <taxon>Pirellulaceae</taxon>
        <taxon>Roseimaritima</taxon>
    </lineage>
</organism>
<keyword evidence="5" id="KW-0255">Endonuclease</keyword>
<feature type="domain" description="Endonuclease/exonuclease/phosphatase" evidence="4">
    <location>
        <begin position="80"/>
        <end position="327"/>
    </location>
</feature>
<evidence type="ECO:0000259" key="4">
    <source>
        <dbReference type="Pfam" id="PF03372"/>
    </source>
</evidence>
<dbReference type="GO" id="GO:0004536">
    <property type="term" value="F:DNA nuclease activity"/>
    <property type="evidence" value="ECO:0007669"/>
    <property type="project" value="InterPro"/>
</dbReference>
<keyword evidence="2" id="KW-0540">Nuclease</keyword>
<dbReference type="PRINTS" id="PR00130">
    <property type="entry name" value="DNASEI"/>
</dbReference>
<dbReference type="InterPro" id="IPR005135">
    <property type="entry name" value="Endo/exonuclease/phosphatase"/>
</dbReference>
<gene>
    <name evidence="5" type="ORF">UC8_14600</name>
</gene>
<keyword evidence="6" id="KW-1185">Reference proteome</keyword>
<dbReference type="GO" id="GO:0004527">
    <property type="term" value="F:exonuclease activity"/>
    <property type="evidence" value="ECO:0007669"/>
    <property type="project" value="UniProtKB-KW"/>
</dbReference>
<evidence type="ECO:0000256" key="3">
    <source>
        <dbReference type="ARBA" id="ARBA00022801"/>
    </source>
</evidence>
<dbReference type="InterPro" id="IPR016202">
    <property type="entry name" value="DNase_I"/>
</dbReference>
<name>A0A5B9QPM4_9BACT</name>
<evidence type="ECO:0000256" key="1">
    <source>
        <dbReference type="ARBA" id="ARBA00007359"/>
    </source>
</evidence>
<evidence type="ECO:0000313" key="6">
    <source>
        <dbReference type="Proteomes" id="UP000325286"/>
    </source>
</evidence>